<gene>
    <name evidence="1" type="ORF">EG327_011726</name>
</gene>
<dbReference type="EMBL" id="WNWR01000096">
    <property type="protein sequence ID" value="KAE9991423.1"/>
    <property type="molecule type" value="Genomic_DNA"/>
</dbReference>
<dbReference type="AlphaFoldDB" id="A0A8H3VPG8"/>
<dbReference type="Proteomes" id="UP000490939">
    <property type="component" value="Unassembled WGS sequence"/>
</dbReference>
<organism evidence="1 2">
    <name type="scientific">Venturia inaequalis</name>
    <name type="common">Apple scab fungus</name>
    <dbReference type="NCBI Taxonomy" id="5025"/>
    <lineage>
        <taxon>Eukaryota</taxon>
        <taxon>Fungi</taxon>
        <taxon>Dikarya</taxon>
        <taxon>Ascomycota</taxon>
        <taxon>Pezizomycotina</taxon>
        <taxon>Dothideomycetes</taxon>
        <taxon>Pleosporomycetidae</taxon>
        <taxon>Venturiales</taxon>
        <taxon>Venturiaceae</taxon>
        <taxon>Venturia</taxon>
    </lineage>
</organism>
<keyword evidence="2" id="KW-1185">Reference proteome</keyword>
<proteinExistence type="predicted"/>
<evidence type="ECO:0000313" key="2">
    <source>
        <dbReference type="Proteomes" id="UP000490939"/>
    </source>
</evidence>
<accession>A0A8H3VPG8</accession>
<sequence>MGIFSAKAAALFGKTNGMRSGYEDKNGMTSGLSMIGKIRTSMTAYGDCDWANGRRPVSLKCPPPYLSKSRLRLMKAAALTGVTATLKFLKQSVAVRQAK</sequence>
<comment type="caution">
    <text evidence="1">The sequence shown here is derived from an EMBL/GenBank/DDBJ whole genome shotgun (WGS) entry which is preliminary data.</text>
</comment>
<reference evidence="1 2" key="1">
    <citation type="submission" date="2019-07" db="EMBL/GenBank/DDBJ databases">
        <title>Venturia inaequalis Genome Resource.</title>
        <authorList>
            <person name="Lichtner F.J."/>
        </authorList>
    </citation>
    <scope>NUCLEOTIDE SEQUENCE [LARGE SCALE GENOMIC DNA]</scope>
    <source>
        <strain evidence="1 2">DMI_063113</strain>
    </source>
</reference>
<name>A0A8H3VPG8_VENIN</name>
<evidence type="ECO:0000313" key="1">
    <source>
        <dbReference type="EMBL" id="KAE9991423.1"/>
    </source>
</evidence>
<protein>
    <submittedName>
        <fullName evidence="1">Uncharacterized protein</fullName>
    </submittedName>
</protein>